<evidence type="ECO:0000256" key="5">
    <source>
        <dbReference type="ARBA" id="ARBA00023136"/>
    </source>
</evidence>
<organism evidence="13 14">
    <name type="scientific">Golovinomyces cichoracearum</name>
    <dbReference type="NCBI Taxonomy" id="62708"/>
    <lineage>
        <taxon>Eukaryota</taxon>
        <taxon>Fungi</taxon>
        <taxon>Dikarya</taxon>
        <taxon>Ascomycota</taxon>
        <taxon>Pezizomycotina</taxon>
        <taxon>Leotiomycetes</taxon>
        <taxon>Erysiphales</taxon>
        <taxon>Erysiphaceae</taxon>
        <taxon>Golovinomyces</taxon>
    </lineage>
</organism>
<feature type="compositionally biased region" description="Polar residues" evidence="11">
    <location>
        <begin position="272"/>
        <end position="305"/>
    </location>
</feature>
<evidence type="ECO:0000256" key="4">
    <source>
        <dbReference type="ARBA" id="ARBA00023010"/>
    </source>
</evidence>
<dbReference type="InterPro" id="IPR036388">
    <property type="entry name" value="WH-like_DNA-bd_sf"/>
</dbReference>
<dbReference type="InterPro" id="IPR025655">
    <property type="entry name" value="PEX14"/>
</dbReference>
<protein>
    <recommendedName>
        <fullName evidence="7 10">Peroxisomal membrane protein PEX14</fullName>
    </recommendedName>
    <alternativeName>
        <fullName evidence="8 10">Peroxin-14</fullName>
    </alternativeName>
</protein>
<feature type="region of interest" description="Disordered" evidence="11">
    <location>
        <begin position="251"/>
        <end position="349"/>
    </location>
</feature>
<comment type="caution">
    <text evidence="13">The sequence shown here is derived from an EMBL/GenBank/DDBJ whole genome shotgun (WGS) entry which is preliminary data.</text>
</comment>
<comment type="function">
    <text evidence="10">Component of the PEX13-PEX14 docking complex, a translocon channel that specifically mediates the import of peroxisomal cargo proteins bound to PEX5 receptor. The PEX13-PEX14 docking complex forms a large import pore which can be opened to a diameter of about 9 nm. Mechanistically, PEX5 receptor along with cargo proteins associates with the PEX14 subunit of the PEX13-PEX14 docking complex in the cytosol, leading to the insertion of the receptor into the organelle membrane with the concomitant translocation of the cargo into the peroxisome matrix.</text>
</comment>
<keyword evidence="5 10" id="KW-0472">Membrane</keyword>
<evidence type="ECO:0000256" key="1">
    <source>
        <dbReference type="ARBA" id="ARBA00005443"/>
    </source>
</evidence>
<evidence type="ECO:0000256" key="11">
    <source>
        <dbReference type="SAM" id="MobiDB-lite"/>
    </source>
</evidence>
<dbReference type="PANTHER" id="PTHR23058:SF0">
    <property type="entry name" value="PEROXISOMAL MEMBRANE PROTEIN PEX14"/>
    <property type="match status" value="1"/>
</dbReference>
<dbReference type="Gene3D" id="1.10.10.10">
    <property type="entry name" value="Winged helix-like DNA-binding domain superfamily/Winged helix DNA-binding domain"/>
    <property type="match status" value="1"/>
</dbReference>
<dbReference type="AlphaFoldDB" id="A0A420HHS3"/>
<dbReference type="EMBL" id="MCBR01019251">
    <property type="protein sequence ID" value="RKF57034.1"/>
    <property type="molecule type" value="Genomic_DNA"/>
</dbReference>
<evidence type="ECO:0000256" key="2">
    <source>
        <dbReference type="ARBA" id="ARBA00022448"/>
    </source>
</evidence>
<evidence type="ECO:0000256" key="10">
    <source>
        <dbReference type="RuleBase" id="RU367032"/>
    </source>
</evidence>
<keyword evidence="3 10" id="KW-0653">Protein transport</keyword>
<evidence type="ECO:0000259" key="12">
    <source>
        <dbReference type="Pfam" id="PF04695"/>
    </source>
</evidence>
<feature type="compositionally biased region" description="Basic and acidic residues" evidence="11">
    <location>
        <begin position="330"/>
        <end position="343"/>
    </location>
</feature>
<name>A0A420HHS3_9PEZI</name>
<sequence length="349" mass="38625">MAIRENIVASAKAQILTFYVVLQDPNVAGSPIENRIAFLQSKNLTKEEVYTALARSNCGVSLSSVAHLQNPQHTVQQIPTSGGHQQFLWQPPPPNRDWRDWFIMATVLSGLGYGMYNMVKRYVYPMIAPPTTPQLEQDKNDIEGNFQKVFSLVEQLAKDTDELKASEQARTTKLDVTLSEIEGTIGNIKSMSRVREEEGRHIMEEVRGLRQLVPKAMEEHKSTTSLQLKELNDELKSLKLLLSQRLNPSIPSISSSFGRGSASEAPSPGLQARNNITGTLPTEPGNKSSLQSNDEPTPGSNTTPPVQGVDIFSKGKAAIPSWQMAAKRTVSHEKLTDNEEQEQKIPPVE</sequence>
<comment type="subcellular location">
    <subcellularLocation>
        <location evidence="9 10">Peroxisome membrane</location>
    </subcellularLocation>
</comment>
<dbReference type="GO" id="GO:0005102">
    <property type="term" value="F:signaling receptor binding"/>
    <property type="evidence" value="ECO:0007669"/>
    <property type="project" value="TreeGrafter"/>
</dbReference>
<feature type="domain" description="Peroxisome membrane anchor protein Pex14p N-terminal" evidence="12">
    <location>
        <begin position="22"/>
        <end position="55"/>
    </location>
</feature>
<gene>
    <name evidence="13" type="ORF">GcC1_192030</name>
</gene>
<dbReference type="GO" id="GO:1990429">
    <property type="term" value="C:peroxisomal importomer complex"/>
    <property type="evidence" value="ECO:0007669"/>
    <property type="project" value="TreeGrafter"/>
</dbReference>
<dbReference type="GO" id="GO:0005778">
    <property type="term" value="C:peroxisomal membrane"/>
    <property type="evidence" value="ECO:0007669"/>
    <property type="project" value="UniProtKB-SubCell"/>
</dbReference>
<dbReference type="OrthoDB" id="5549158at2759"/>
<keyword evidence="4" id="KW-0811">Translocation</keyword>
<dbReference type="Proteomes" id="UP000285405">
    <property type="component" value="Unassembled WGS sequence"/>
</dbReference>
<accession>A0A420HHS3</accession>
<keyword evidence="6 10" id="KW-0576">Peroxisome</keyword>
<dbReference type="GO" id="GO:0016560">
    <property type="term" value="P:protein import into peroxisome matrix, docking"/>
    <property type="evidence" value="ECO:0007669"/>
    <property type="project" value="UniProtKB-UniRule"/>
</dbReference>
<evidence type="ECO:0000256" key="8">
    <source>
        <dbReference type="ARBA" id="ARBA00029691"/>
    </source>
</evidence>
<dbReference type="Pfam" id="PF04695">
    <property type="entry name" value="Pex14_N"/>
    <property type="match status" value="1"/>
</dbReference>
<evidence type="ECO:0000256" key="3">
    <source>
        <dbReference type="ARBA" id="ARBA00022927"/>
    </source>
</evidence>
<evidence type="ECO:0000256" key="9">
    <source>
        <dbReference type="ARBA" id="ARBA00046271"/>
    </source>
</evidence>
<keyword evidence="2 10" id="KW-0813">Transport</keyword>
<evidence type="ECO:0000313" key="13">
    <source>
        <dbReference type="EMBL" id="RKF57034.1"/>
    </source>
</evidence>
<reference evidence="13 14" key="1">
    <citation type="journal article" date="2018" name="BMC Genomics">
        <title>Comparative genome analyses reveal sequence features reflecting distinct modes of host-adaptation between dicot and monocot powdery mildew.</title>
        <authorList>
            <person name="Wu Y."/>
            <person name="Ma X."/>
            <person name="Pan Z."/>
            <person name="Kale S.D."/>
            <person name="Song Y."/>
            <person name="King H."/>
            <person name="Zhang Q."/>
            <person name="Presley C."/>
            <person name="Deng X."/>
            <person name="Wei C.I."/>
            <person name="Xiao S."/>
        </authorList>
    </citation>
    <scope>NUCLEOTIDE SEQUENCE [LARGE SCALE GENOMIC DNA]</scope>
    <source>
        <strain evidence="13">UCSC1</strain>
    </source>
</reference>
<dbReference type="PANTHER" id="PTHR23058">
    <property type="entry name" value="PEROXISOMAL MEMBRANE PROTEIN PEX14"/>
    <property type="match status" value="1"/>
</dbReference>
<proteinExistence type="inferred from homology"/>
<evidence type="ECO:0000256" key="7">
    <source>
        <dbReference type="ARBA" id="ARBA00029502"/>
    </source>
</evidence>
<dbReference type="InterPro" id="IPR006785">
    <property type="entry name" value="Pex14_N"/>
</dbReference>
<evidence type="ECO:0000256" key="6">
    <source>
        <dbReference type="ARBA" id="ARBA00023140"/>
    </source>
</evidence>
<evidence type="ECO:0000313" key="14">
    <source>
        <dbReference type="Proteomes" id="UP000285405"/>
    </source>
</evidence>
<comment type="similarity">
    <text evidence="1 10">Belongs to the peroxin-14 family.</text>
</comment>